<accession>A0ACC0I8H8</accession>
<organism evidence="1 2">
    <name type="scientific">Camellia lanceoleosa</name>
    <dbReference type="NCBI Taxonomy" id="1840588"/>
    <lineage>
        <taxon>Eukaryota</taxon>
        <taxon>Viridiplantae</taxon>
        <taxon>Streptophyta</taxon>
        <taxon>Embryophyta</taxon>
        <taxon>Tracheophyta</taxon>
        <taxon>Spermatophyta</taxon>
        <taxon>Magnoliopsida</taxon>
        <taxon>eudicotyledons</taxon>
        <taxon>Gunneridae</taxon>
        <taxon>Pentapetalae</taxon>
        <taxon>asterids</taxon>
        <taxon>Ericales</taxon>
        <taxon>Theaceae</taxon>
        <taxon>Camellia</taxon>
    </lineage>
</organism>
<proteinExistence type="predicted"/>
<sequence length="86" mass="9408">MGSQDTDFANVDSEAEEVKRPVDKSDSDHKTRVMSAIDDATQRVPPLKVKLVPQLVKTLLGQEQSGPIIKVGIELMDHPLLAEDAN</sequence>
<evidence type="ECO:0000313" key="1">
    <source>
        <dbReference type="EMBL" id="KAI8021871.1"/>
    </source>
</evidence>
<dbReference type="EMBL" id="CM045763">
    <property type="protein sequence ID" value="KAI8021871.1"/>
    <property type="molecule type" value="Genomic_DNA"/>
</dbReference>
<gene>
    <name evidence="1" type="ORF">LOK49_LG03G03142</name>
</gene>
<dbReference type="Proteomes" id="UP001060215">
    <property type="component" value="Chromosome 6"/>
</dbReference>
<name>A0ACC0I8H8_9ERIC</name>
<reference evidence="1 2" key="1">
    <citation type="journal article" date="2022" name="Plant J.">
        <title>Chromosome-level genome of Camellia lanceoleosa provides a valuable resource for understanding genome evolution and self-incompatibility.</title>
        <authorList>
            <person name="Gong W."/>
            <person name="Xiao S."/>
            <person name="Wang L."/>
            <person name="Liao Z."/>
            <person name="Chang Y."/>
            <person name="Mo W."/>
            <person name="Hu G."/>
            <person name="Li W."/>
            <person name="Zhao G."/>
            <person name="Zhu H."/>
            <person name="Hu X."/>
            <person name="Ji K."/>
            <person name="Xiang X."/>
            <person name="Song Q."/>
            <person name="Yuan D."/>
            <person name="Jin S."/>
            <person name="Zhang L."/>
        </authorList>
    </citation>
    <scope>NUCLEOTIDE SEQUENCE [LARGE SCALE GENOMIC DNA]</scope>
    <source>
        <strain evidence="1">SQ_2022a</strain>
    </source>
</reference>
<evidence type="ECO:0000313" key="2">
    <source>
        <dbReference type="Proteomes" id="UP001060215"/>
    </source>
</evidence>
<comment type="caution">
    <text evidence="1">The sequence shown here is derived from an EMBL/GenBank/DDBJ whole genome shotgun (WGS) entry which is preliminary data.</text>
</comment>
<protein>
    <submittedName>
        <fullName evidence="1">Uncharacterized protein</fullName>
    </submittedName>
</protein>
<keyword evidence="2" id="KW-1185">Reference proteome</keyword>